<name>A0A1Z2XQB5_9FIRM</name>
<evidence type="ECO:0000313" key="2">
    <source>
        <dbReference type="EMBL" id="QQR29919.1"/>
    </source>
</evidence>
<dbReference type="EMBL" id="CP021422">
    <property type="protein sequence ID" value="ASB40643.1"/>
    <property type="molecule type" value="Genomic_DNA"/>
</dbReference>
<dbReference type="RefSeq" id="WP_066533624.1">
    <property type="nucleotide sequence ID" value="NZ_CP021422.1"/>
</dbReference>
<dbReference type="InterPro" id="IPR028212">
    <property type="entry name" value="GHL6"/>
</dbReference>
<gene>
    <name evidence="1" type="ORF">ADH66_08205</name>
    <name evidence="2" type="ORF">I5Q82_18240</name>
</gene>
<sequence length="649" mass="73224">MAWWRENNLRLVQINMRDIDGGMDVDKLIAELKEFCCSVVMVGAGGISAFYPTRLEFQRTSPWLEDRDLLGEIIEKCHREGIRVIARFDFSKTHQSFFRRHPEWYYRSEDGRAVPYNDTVATCVCGEYQQERALEIIGEVLQGYPVDGIFFNMFGFITWDYSGNYYGPCHCDCCKKRFAEFSGGKELPKTEDPGEPDFREYRAFQEQVVEELLGRVHRLVRSYGDDIAVCTYHHSDVDIIRDESNSAVDRPLPFWLYNSSSNVAKVRSSWDNKIISNCVINAADLFYRFSAVPPALTRLRLYENMAEGSGLDFCIIGVFEGYPDQDSVSAAKEVFRYHAEHQEVYGRLDSLAKLAVLLPLSRRESPAYRGVFRALKELHLPFDCILDARAAAEPSLLERYTTVLAPELGEVLPEALAAAESASKKLVLLGSGEMDGEMQKRLGLCRTGEITENRSAYLQVEPSNGLEPLEGRGWILLDGSFARYTGWPGTLPRVERAWFGPPERCFGHRLTEDRGLLRSPGGHVLLPWDLGGLYHRLGYSEYREMLGLVLSEVSPETLQIGGNLPPQVEAFWDRSGDGFLLQLLNLTGHHGVTVEEPVSLSGLWAELPGRLEVDRVLAGGAFTAEAGQERTKVSLDRLEEFAAVLLKEI</sequence>
<dbReference type="SUPFAM" id="SSF51445">
    <property type="entry name" value="(Trans)glycosidases"/>
    <property type="match status" value="1"/>
</dbReference>
<organism evidence="2 4">
    <name type="scientific">Acutalibacter muris</name>
    <dbReference type="NCBI Taxonomy" id="1796620"/>
    <lineage>
        <taxon>Bacteria</taxon>
        <taxon>Bacillati</taxon>
        <taxon>Bacillota</taxon>
        <taxon>Clostridia</taxon>
        <taxon>Eubacteriales</taxon>
        <taxon>Acutalibacteraceae</taxon>
        <taxon>Acutalibacter</taxon>
    </lineage>
</organism>
<dbReference type="Proteomes" id="UP000596035">
    <property type="component" value="Chromosome"/>
</dbReference>
<reference evidence="3" key="2">
    <citation type="submission" date="2017-05" db="EMBL/GenBank/DDBJ databases">
        <title>Improved OligoMM genomes.</title>
        <authorList>
            <person name="Garzetti D."/>
        </authorList>
    </citation>
    <scope>NUCLEOTIDE SEQUENCE [LARGE SCALE GENOMIC DNA]</scope>
    <source>
        <strain evidence="3">KB18</strain>
    </source>
</reference>
<dbReference type="AlphaFoldDB" id="A0A1Z2XQB5"/>
<evidence type="ECO:0000313" key="4">
    <source>
        <dbReference type="Proteomes" id="UP000596035"/>
    </source>
</evidence>
<dbReference type="Pfam" id="PF14871">
    <property type="entry name" value="GHL6"/>
    <property type="match status" value="1"/>
</dbReference>
<dbReference type="Gene3D" id="3.20.20.80">
    <property type="entry name" value="Glycosidases"/>
    <property type="match status" value="1"/>
</dbReference>
<protein>
    <submittedName>
        <fullName evidence="2">Family 10 glycosylhydrolase</fullName>
    </submittedName>
</protein>
<keyword evidence="3" id="KW-1185">Reference proteome</keyword>
<dbReference type="Proteomes" id="UP000196710">
    <property type="component" value="Chromosome"/>
</dbReference>
<reference evidence="1" key="1">
    <citation type="journal article" date="2017" name="Genome Announc.">
        <title>High-Quality Whole-Genome Sequences of the Oligo-Mouse-Microbiota Bacterial Community.</title>
        <authorList>
            <person name="Garzetti D."/>
            <person name="Brugiroux S."/>
            <person name="Bunk B."/>
            <person name="Pukall R."/>
            <person name="McCoy K.D."/>
            <person name="Macpherson A.J."/>
            <person name="Stecher B."/>
        </authorList>
    </citation>
    <scope>NUCLEOTIDE SEQUENCE</scope>
    <source>
        <strain evidence="1">KB18</strain>
    </source>
</reference>
<reference evidence="2 4" key="3">
    <citation type="submission" date="2020-11" db="EMBL/GenBank/DDBJ databases">
        <title>Closed and high quality bacterial genomes of the OMM12 community.</title>
        <authorList>
            <person name="Marbouty M."/>
            <person name="Lamy-Besnier Q."/>
            <person name="Debarbieux L."/>
            <person name="Koszul R."/>
        </authorList>
    </citation>
    <scope>NUCLEOTIDE SEQUENCE [LARGE SCALE GENOMIC DNA]</scope>
    <source>
        <strain evidence="2 4">KB18</strain>
    </source>
</reference>
<evidence type="ECO:0000313" key="3">
    <source>
        <dbReference type="Proteomes" id="UP000196710"/>
    </source>
</evidence>
<dbReference type="KEGG" id="amur:ADH66_08205"/>
<evidence type="ECO:0000313" key="1">
    <source>
        <dbReference type="EMBL" id="ASB40643.1"/>
    </source>
</evidence>
<dbReference type="InterPro" id="IPR017853">
    <property type="entry name" value="GH"/>
</dbReference>
<dbReference type="EMBL" id="CP065321">
    <property type="protein sequence ID" value="QQR29919.1"/>
    <property type="molecule type" value="Genomic_DNA"/>
</dbReference>
<accession>A0A1Z2XQB5</accession>
<proteinExistence type="predicted"/>